<feature type="domain" description="Fungal lipase-type" evidence="4">
    <location>
        <begin position="107"/>
        <end position="235"/>
    </location>
</feature>
<dbReference type="Proteomes" id="UP000766486">
    <property type="component" value="Unassembled WGS sequence"/>
</dbReference>
<protein>
    <recommendedName>
        <fullName evidence="4">Fungal lipase-type domain-containing protein</fullName>
    </recommendedName>
</protein>
<keyword evidence="6" id="KW-1185">Reference proteome</keyword>
<dbReference type="InterPro" id="IPR051299">
    <property type="entry name" value="AB_hydrolase_lip/est"/>
</dbReference>
<feature type="signal peptide" evidence="3">
    <location>
        <begin position="1"/>
        <end position="16"/>
    </location>
</feature>
<evidence type="ECO:0000313" key="5">
    <source>
        <dbReference type="EMBL" id="VUC37959.1"/>
    </source>
</evidence>
<feature type="chain" id="PRO_5045543797" description="Fungal lipase-type domain-containing protein" evidence="3">
    <location>
        <begin position="17"/>
        <end position="351"/>
    </location>
</feature>
<reference evidence="5 6" key="1">
    <citation type="submission" date="2019-06" db="EMBL/GenBank/DDBJ databases">
        <authorList>
            <person name="Broberg M."/>
        </authorList>
    </citation>
    <scope>NUCLEOTIDE SEQUENCE [LARGE SCALE GENOMIC DNA]</scope>
</reference>
<organism evidence="5 6">
    <name type="scientific">Bionectria ochroleuca</name>
    <name type="common">Gliocladium roseum</name>
    <dbReference type="NCBI Taxonomy" id="29856"/>
    <lineage>
        <taxon>Eukaryota</taxon>
        <taxon>Fungi</taxon>
        <taxon>Dikarya</taxon>
        <taxon>Ascomycota</taxon>
        <taxon>Pezizomycotina</taxon>
        <taxon>Sordariomycetes</taxon>
        <taxon>Hypocreomycetidae</taxon>
        <taxon>Hypocreales</taxon>
        <taxon>Bionectriaceae</taxon>
        <taxon>Clonostachys</taxon>
    </lineage>
</organism>
<comment type="caution">
    <text evidence="5">The sequence shown here is derived from an EMBL/GenBank/DDBJ whole genome shotgun (WGS) entry which is preliminary data.</text>
</comment>
<evidence type="ECO:0000313" key="6">
    <source>
        <dbReference type="Proteomes" id="UP000766486"/>
    </source>
</evidence>
<evidence type="ECO:0000256" key="2">
    <source>
        <dbReference type="ARBA" id="ARBA00022801"/>
    </source>
</evidence>
<dbReference type="Pfam" id="PF01764">
    <property type="entry name" value="Lipase_3"/>
    <property type="match status" value="1"/>
</dbReference>
<evidence type="ECO:0000256" key="3">
    <source>
        <dbReference type="SAM" id="SignalP"/>
    </source>
</evidence>
<keyword evidence="2" id="KW-0378">Hydrolase</keyword>
<dbReference type="SUPFAM" id="SSF53474">
    <property type="entry name" value="alpha/beta-Hydrolases"/>
    <property type="match status" value="1"/>
</dbReference>
<evidence type="ECO:0000256" key="1">
    <source>
        <dbReference type="ARBA" id="ARBA00022729"/>
    </source>
</evidence>
<dbReference type="EMBL" id="CABFNS010001079">
    <property type="protein sequence ID" value="VUC37959.1"/>
    <property type="molecule type" value="Genomic_DNA"/>
</dbReference>
<name>A0ABY6V684_BIOOC</name>
<keyword evidence="1 3" id="KW-0732">Signal</keyword>
<proteinExistence type="predicted"/>
<sequence>MRGKLYLAALLGFSAAASIPQQRNTVSAKIETTVTPEEVDLMDLYASYSASAICNHGAAIGDLVTCEKNCERVEEDGAIIVGSYIGEKTKFAAYIALVESRKQIIFVGRSSVNIENWATNVNTTLVESGIVKGGMFHGGFSAAWHEISHDVLATLKEQKSKHRDYDIIVTGASLGGAVATVAAAHIRAAEYKADLYTYGAPRVSNDVLADFITRQPGKLYRVTHGQDPVPRVPGRGVYITDSMKYRHVSPEYYLQGEPADPNRWPIEDIKVCKGNQNDDCISDPSNPEDWDIGSNDNDHQNYFGSLDCGKLKMKPEGPGDGRENTLEAFGYIWGELAKPSLDEPLRWVGSG</sequence>
<dbReference type="InterPro" id="IPR029058">
    <property type="entry name" value="AB_hydrolase_fold"/>
</dbReference>
<dbReference type="CDD" id="cd00519">
    <property type="entry name" value="Lipase_3"/>
    <property type="match status" value="1"/>
</dbReference>
<dbReference type="PANTHER" id="PTHR46640:SF1">
    <property type="entry name" value="FUNGAL LIPASE-LIKE DOMAIN-CONTAINING PROTEIN-RELATED"/>
    <property type="match status" value="1"/>
</dbReference>
<dbReference type="PANTHER" id="PTHR46640">
    <property type="entry name" value="TRIACYLGLYCEROL LIPASE, PUTATIVE (AFU_ORTHOLOGUE AFUA_6G06510)-RELATED"/>
    <property type="match status" value="1"/>
</dbReference>
<dbReference type="Gene3D" id="3.40.50.1820">
    <property type="entry name" value="alpha/beta hydrolase"/>
    <property type="match status" value="1"/>
</dbReference>
<accession>A0ABY6V684</accession>
<evidence type="ECO:0000259" key="4">
    <source>
        <dbReference type="Pfam" id="PF01764"/>
    </source>
</evidence>
<dbReference type="InterPro" id="IPR002921">
    <property type="entry name" value="Fungal_lipase-type"/>
</dbReference>
<gene>
    <name evidence="5" type="ORF">CLO192961_LOCUS490209</name>
</gene>